<proteinExistence type="predicted"/>
<dbReference type="AlphaFoldDB" id="A0A6J7I310"/>
<protein>
    <submittedName>
        <fullName evidence="4">Unannotated protein</fullName>
    </submittedName>
</protein>
<keyword evidence="2" id="KW-0472">Membrane</keyword>
<keyword evidence="2" id="KW-1133">Transmembrane helix</keyword>
<keyword evidence="2" id="KW-0812">Transmembrane</keyword>
<feature type="compositionally biased region" description="Low complexity" evidence="1">
    <location>
        <begin position="178"/>
        <end position="192"/>
    </location>
</feature>
<dbReference type="InterPro" id="IPR036388">
    <property type="entry name" value="WH-like_DNA-bd_sf"/>
</dbReference>
<dbReference type="Gene3D" id="1.10.10.10">
    <property type="entry name" value="Winged helix-like DNA-binding domain superfamily/Winged helix DNA-binding domain"/>
    <property type="match status" value="1"/>
</dbReference>
<sequence length="311" mass="32153">MTRASDLPDDQQAVLRLLLRDDGISYDEIARKLRMAPAAVRDRAHDAVSALGPQAGAPPAERRRELADYLLGQQQPGVALATYAALERSDQESSWARAARDALAPLAPFALPEVPGLTAGQAALLDDDAPLTRSRRPSDAPTSRRGGAILLGVLALVAALAGGFFIGRATKDDAPARAASKAKTTTTASSKAQVDGQANLVPPSSSPTPKAKAVAQFVTSQGQRGIVVQAQGLPVISAKAGYPLWLTGSGQAPVLLGYIQGVDAKGDAQVVGQISVDPSMYQRVELTAKTTATPKAPGTVLLAGPITFRAG</sequence>
<feature type="transmembrane region" description="Helical" evidence="2">
    <location>
        <begin position="146"/>
        <end position="167"/>
    </location>
</feature>
<evidence type="ECO:0000259" key="3">
    <source>
        <dbReference type="Pfam" id="PF10099"/>
    </source>
</evidence>
<feature type="domain" description="Anti-sigma K factor RskA C-terminal" evidence="3">
    <location>
        <begin position="154"/>
        <end position="287"/>
    </location>
</feature>
<organism evidence="4">
    <name type="scientific">freshwater metagenome</name>
    <dbReference type="NCBI Taxonomy" id="449393"/>
    <lineage>
        <taxon>unclassified sequences</taxon>
        <taxon>metagenomes</taxon>
        <taxon>ecological metagenomes</taxon>
    </lineage>
</organism>
<evidence type="ECO:0000313" key="4">
    <source>
        <dbReference type="EMBL" id="CAB4925183.1"/>
    </source>
</evidence>
<dbReference type="Pfam" id="PF13412">
    <property type="entry name" value="HTH_24"/>
    <property type="match status" value="1"/>
</dbReference>
<dbReference type="Pfam" id="PF10099">
    <property type="entry name" value="RskA_C"/>
    <property type="match status" value="1"/>
</dbReference>
<dbReference type="EMBL" id="CAFBMX010000003">
    <property type="protein sequence ID" value="CAB4925183.1"/>
    <property type="molecule type" value="Genomic_DNA"/>
</dbReference>
<accession>A0A6J7I310</accession>
<name>A0A6J7I310_9ZZZZ</name>
<dbReference type="InterPro" id="IPR018764">
    <property type="entry name" value="RskA_C"/>
</dbReference>
<evidence type="ECO:0000256" key="2">
    <source>
        <dbReference type="SAM" id="Phobius"/>
    </source>
</evidence>
<reference evidence="4" key="1">
    <citation type="submission" date="2020-05" db="EMBL/GenBank/DDBJ databases">
        <authorList>
            <person name="Chiriac C."/>
            <person name="Salcher M."/>
            <person name="Ghai R."/>
            <person name="Kavagutti S V."/>
        </authorList>
    </citation>
    <scope>NUCLEOTIDE SEQUENCE</scope>
</reference>
<evidence type="ECO:0000256" key="1">
    <source>
        <dbReference type="SAM" id="MobiDB-lite"/>
    </source>
</evidence>
<feature type="region of interest" description="Disordered" evidence="1">
    <location>
        <begin position="175"/>
        <end position="210"/>
    </location>
</feature>
<gene>
    <name evidence="4" type="ORF">UFOPK3674_00804</name>
</gene>
<dbReference type="GO" id="GO:0005886">
    <property type="term" value="C:plasma membrane"/>
    <property type="evidence" value="ECO:0007669"/>
    <property type="project" value="InterPro"/>
</dbReference>